<organism evidence="4 5">
    <name type="scientific">Marine Group III euryarchaeote CG-Epi4</name>
    <dbReference type="NCBI Taxonomy" id="1888998"/>
    <lineage>
        <taxon>Archaea</taxon>
        <taxon>Methanobacteriati</taxon>
        <taxon>Thermoplasmatota</taxon>
        <taxon>Thermoplasmata</taxon>
        <taxon>Candidatus Thermoprofundales</taxon>
    </lineage>
</organism>
<feature type="non-terminal residue" evidence="4">
    <location>
        <position position="1"/>
    </location>
</feature>
<dbReference type="Gene3D" id="3.10.50.30">
    <property type="entry name" value="Transcription elongation factor, GreA/GreB, C-terminal domain"/>
    <property type="match status" value="1"/>
</dbReference>
<sequence>LEQNSEQFRQKENEILGMTDSLKELQEQVDSQRDSNKKIEDELKIEVKSKEKTQKDLTALENASQQVSKVMQTLKKQFEDAKAELNISIDDRNKAERVLEAEKTEHEKLKEDLEFLQGTTIGSEEGTERKIKAMEVEIPKEKELAGEMNAEAQKLSDSNKELEEKIKEARIESLSKPENTTDVNNATGASIGTSLIVKNLTKETEHTFELVNAEDANIPQGKIPLSNPIGKSLEGSKEGDEVKVGPTTFKVLKVN</sequence>
<gene>
    <name evidence="4" type="ORF">BEU01_01230</name>
</gene>
<evidence type="ECO:0000313" key="5">
    <source>
        <dbReference type="Proteomes" id="UP000183375"/>
    </source>
</evidence>
<accession>A0A1J5TWU5</accession>
<name>A0A1J5TWU5_9ARCH</name>
<comment type="caution">
    <text evidence="4">The sequence shown here is derived from an EMBL/GenBank/DDBJ whole genome shotgun (WGS) entry which is preliminary data.</text>
</comment>
<dbReference type="InterPro" id="IPR001437">
    <property type="entry name" value="Tscrpt_elong_fac_GreA/B_C"/>
</dbReference>
<dbReference type="AlphaFoldDB" id="A0A1J5TWU5"/>
<dbReference type="SUPFAM" id="SSF54534">
    <property type="entry name" value="FKBP-like"/>
    <property type="match status" value="1"/>
</dbReference>
<dbReference type="GO" id="GO:0032784">
    <property type="term" value="P:regulation of DNA-templated transcription elongation"/>
    <property type="evidence" value="ECO:0007669"/>
    <property type="project" value="InterPro"/>
</dbReference>
<feature type="region of interest" description="Disordered" evidence="2">
    <location>
        <begin position="1"/>
        <end position="21"/>
    </location>
</feature>
<dbReference type="Pfam" id="PF01272">
    <property type="entry name" value="GreA_GreB"/>
    <property type="match status" value="1"/>
</dbReference>
<dbReference type="Proteomes" id="UP000183375">
    <property type="component" value="Unassembled WGS sequence"/>
</dbReference>
<feature type="domain" description="Transcription elongation factor GreA/GreB C-terminal" evidence="3">
    <location>
        <begin position="190"/>
        <end position="254"/>
    </location>
</feature>
<evidence type="ECO:0000256" key="1">
    <source>
        <dbReference type="SAM" id="Coils"/>
    </source>
</evidence>
<feature type="coiled-coil region" evidence="1">
    <location>
        <begin position="145"/>
        <end position="172"/>
    </location>
</feature>
<protein>
    <recommendedName>
        <fullName evidence="3">Transcription elongation factor GreA/GreB C-terminal domain-containing protein</fullName>
    </recommendedName>
</protein>
<dbReference type="EMBL" id="MIYX01000019">
    <property type="protein sequence ID" value="OIR20736.1"/>
    <property type="molecule type" value="Genomic_DNA"/>
</dbReference>
<reference evidence="4 5" key="1">
    <citation type="submission" date="2016-08" db="EMBL/GenBank/DDBJ databases">
        <title>New Insights into Marine Group III Euryarchaeota, from dark to light.</title>
        <authorList>
            <person name="Haro-Moreno J.M."/>
            <person name="Rodriguez-Valera F."/>
            <person name="Lopez-Garcia P."/>
            <person name="Moreira D."/>
            <person name="Martin-Cuadrado A.B."/>
        </authorList>
    </citation>
    <scope>NUCLEOTIDE SEQUENCE [LARGE SCALE GENOMIC DNA]</scope>
    <source>
        <strain evidence="4">CG-Epi4</strain>
    </source>
</reference>
<dbReference type="GO" id="GO:0003677">
    <property type="term" value="F:DNA binding"/>
    <property type="evidence" value="ECO:0007669"/>
    <property type="project" value="InterPro"/>
</dbReference>
<evidence type="ECO:0000256" key="2">
    <source>
        <dbReference type="SAM" id="MobiDB-lite"/>
    </source>
</evidence>
<proteinExistence type="predicted"/>
<evidence type="ECO:0000259" key="3">
    <source>
        <dbReference type="Pfam" id="PF01272"/>
    </source>
</evidence>
<evidence type="ECO:0000313" key="4">
    <source>
        <dbReference type="EMBL" id="OIR20736.1"/>
    </source>
</evidence>
<dbReference type="InterPro" id="IPR036953">
    <property type="entry name" value="GreA/GreB_C_sf"/>
</dbReference>
<feature type="region of interest" description="Disordered" evidence="2">
    <location>
        <begin position="219"/>
        <end position="241"/>
    </location>
</feature>
<keyword evidence="1" id="KW-0175">Coiled coil</keyword>